<proteinExistence type="predicted"/>
<organism evidence="2 3">
    <name type="scientific">Streptosporangium carneum</name>
    <dbReference type="NCBI Taxonomy" id="47481"/>
    <lineage>
        <taxon>Bacteria</taxon>
        <taxon>Bacillati</taxon>
        <taxon>Actinomycetota</taxon>
        <taxon>Actinomycetes</taxon>
        <taxon>Streptosporangiales</taxon>
        <taxon>Streptosporangiaceae</taxon>
        <taxon>Streptosporangium</taxon>
    </lineage>
</organism>
<dbReference type="Proteomes" id="UP001143474">
    <property type="component" value="Unassembled WGS sequence"/>
</dbReference>
<keyword evidence="1" id="KW-1133">Transmembrane helix</keyword>
<name>A0A9W6I931_9ACTN</name>
<reference evidence="2" key="2">
    <citation type="submission" date="2023-01" db="EMBL/GenBank/DDBJ databases">
        <authorList>
            <person name="Sun Q."/>
            <person name="Evtushenko L."/>
        </authorList>
    </citation>
    <scope>NUCLEOTIDE SEQUENCE</scope>
    <source>
        <strain evidence="2">VKM Ac-2007</strain>
    </source>
</reference>
<evidence type="ECO:0000313" key="2">
    <source>
        <dbReference type="EMBL" id="GLK13249.1"/>
    </source>
</evidence>
<keyword evidence="1" id="KW-0472">Membrane</keyword>
<dbReference type="AlphaFoldDB" id="A0A9W6I931"/>
<feature type="transmembrane region" description="Helical" evidence="1">
    <location>
        <begin position="6"/>
        <end position="31"/>
    </location>
</feature>
<dbReference type="RefSeq" id="WP_271221540.1">
    <property type="nucleotide sequence ID" value="NZ_BAAAVD010000035.1"/>
</dbReference>
<protein>
    <submittedName>
        <fullName evidence="2">Uncharacterized protein</fullName>
    </submittedName>
</protein>
<keyword evidence="1" id="KW-0812">Transmembrane</keyword>
<gene>
    <name evidence="2" type="ORF">GCM10017600_66600</name>
</gene>
<evidence type="ECO:0000313" key="3">
    <source>
        <dbReference type="Proteomes" id="UP001143474"/>
    </source>
</evidence>
<evidence type="ECO:0000256" key="1">
    <source>
        <dbReference type="SAM" id="Phobius"/>
    </source>
</evidence>
<keyword evidence="3" id="KW-1185">Reference proteome</keyword>
<comment type="caution">
    <text evidence="2">The sequence shown here is derived from an EMBL/GenBank/DDBJ whole genome shotgun (WGS) entry which is preliminary data.</text>
</comment>
<dbReference type="EMBL" id="BSEV01000021">
    <property type="protein sequence ID" value="GLK13249.1"/>
    <property type="molecule type" value="Genomic_DNA"/>
</dbReference>
<sequence length="152" mass="16601">MGKVVFRVISIAVGLVLVALLGLFAAFLWWLKVEWPASGERREAENVRLRSVAAVQELAAAADDGKLTKGEVRKAVGLQWVAERTSESIDIVAYFRVTFRKEETGLCVLYKVSLPLDRATSVTRTELPAGQGPCRGLNAKYVGTQDPDTPVV</sequence>
<reference evidence="2" key="1">
    <citation type="journal article" date="2014" name="Int. J. Syst. Evol. Microbiol.">
        <title>Complete genome sequence of Corynebacterium casei LMG S-19264T (=DSM 44701T), isolated from a smear-ripened cheese.</title>
        <authorList>
            <consortium name="US DOE Joint Genome Institute (JGI-PGF)"/>
            <person name="Walter F."/>
            <person name="Albersmeier A."/>
            <person name="Kalinowski J."/>
            <person name="Ruckert C."/>
        </authorList>
    </citation>
    <scope>NUCLEOTIDE SEQUENCE</scope>
    <source>
        <strain evidence="2">VKM Ac-2007</strain>
    </source>
</reference>
<accession>A0A9W6I931</accession>